<dbReference type="AlphaFoldDB" id="A0A0A8XZG2"/>
<sequence length="17" mass="2018">MFCSLQDCNIQNISKHH</sequence>
<protein>
    <submittedName>
        <fullName evidence="1">Uncharacterized protein</fullName>
    </submittedName>
</protein>
<name>A0A0A8XZG2_ARUDO</name>
<accession>A0A0A8XZG2</accession>
<proteinExistence type="predicted"/>
<reference evidence="1" key="1">
    <citation type="submission" date="2014-09" db="EMBL/GenBank/DDBJ databases">
        <authorList>
            <person name="Magalhaes I.L.F."/>
            <person name="Oliveira U."/>
            <person name="Santos F.R."/>
            <person name="Vidigal T.H.D.A."/>
            <person name="Brescovit A.D."/>
            <person name="Santos A.J."/>
        </authorList>
    </citation>
    <scope>NUCLEOTIDE SEQUENCE</scope>
    <source>
        <tissue evidence="1">Shoot tissue taken approximately 20 cm above the soil surface</tissue>
    </source>
</reference>
<dbReference type="EMBL" id="GBRH01280813">
    <property type="protein sequence ID" value="JAD17082.1"/>
    <property type="molecule type" value="Transcribed_RNA"/>
</dbReference>
<organism evidence="1">
    <name type="scientific">Arundo donax</name>
    <name type="common">Giant reed</name>
    <name type="synonym">Donax arundinaceus</name>
    <dbReference type="NCBI Taxonomy" id="35708"/>
    <lineage>
        <taxon>Eukaryota</taxon>
        <taxon>Viridiplantae</taxon>
        <taxon>Streptophyta</taxon>
        <taxon>Embryophyta</taxon>
        <taxon>Tracheophyta</taxon>
        <taxon>Spermatophyta</taxon>
        <taxon>Magnoliopsida</taxon>
        <taxon>Liliopsida</taxon>
        <taxon>Poales</taxon>
        <taxon>Poaceae</taxon>
        <taxon>PACMAD clade</taxon>
        <taxon>Arundinoideae</taxon>
        <taxon>Arundineae</taxon>
        <taxon>Arundo</taxon>
    </lineage>
</organism>
<reference evidence="1" key="2">
    <citation type="journal article" date="2015" name="Data Brief">
        <title>Shoot transcriptome of the giant reed, Arundo donax.</title>
        <authorList>
            <person name="Barrero R.A."/>
            <person name="Guerrero F.D."/>
            <person name="Moolhuijzen P."/>
            <person name="Goolsby J.A."/>
            <person name="Tidwell J."/>
            <person name="Bellgard S.E."/>
            <person name="Bellgard M.I."/>
        </authorList>
    </citation>
    <scope>NUCLEOTIDE SEQUENCE</scope>
    <source>
        <tissue evidence="1">Shoot tissue taken approximately 20 cm above the soil surface</tissue>
    </source>
</reference>
<evidence type="ECO:0000313" key="1">
    <source>
        <dbReference type="EMBL" id="JAD17082.1"/>
    </source>
</evidence>